<accession>A0A4U0SK75</accession>
<dbReference type="Proteomes" id="UP000305778">
    <property type="component" value="Unassembled WGS sequence"/>
</dbReference>
<proteinExistence type="predicted"/>
<dbReference type="EMBL" id="SUMC01000021">
    <property type="protein sequence ID" value="TKA09553.1"/>
    <property type="molecule type" value="Genomic_DNA"/>
</dbReference>
<reference evidence="2 3" key="1">
    <citation type="submission" date="2019-04" db="EMBL/GenBank/DDBJ databases">
        <title>Streptomyces oryziradicis sp. nov., a novel actinomycete isolated from rhizosphere soil of rice (Oryza sativa L.).</title>
        <authorList>
            <person name="Li C."/>
        </authorList>
    </citation>
    <scope>NUCLEOTIDE SEQUENCE [LARGE SCALE GENOMIC DNA]</scope>
    <source>
        <strain evidence="2 3">NEAU-C40</strain>
    </source>
</reference>
<name>A0A4U0SK75_9ACTN</name>
<comment type="caution">
    <text evidence="2">The sequence shown here is derived from an EMBL/GenBank/DDBJ whole genome shotgun (WGS) entry which is preliminary data.</text>
</comment>
<evidence type="ECO:0000313" key="2">
    <source>
        <dbReference type="EMBL" id="TKA09553.1"/>
    </source>
</evidence>
<sequence>MPTTRPCITRRSPFEACIVASLSAESSLSDTGLPTQCNCFTAECNGTCSRWRSLRGRVRRRFRAGREPQAQQRQGEQPRSERKRACSPVPQPCGLQADRAPATALFTLTDLCRLDPEDAISSAVRTATTLTRTLAQ</sequence>
<keyword evidence="3" id="KW-1185">Reference proteome</keyword>
<evidence type="ECO:0000313" key="3">
    <source>
        <dbReference type="Proteomes" id="UP000305778"/>
    </source>
</evidence>
<evidence type="ECO:0000256" key="1">
    <source>
        <dbReference type="SAM" id="MobiDB-lite"/>
    </source>
</evidence>
<dbReference type="AlphaFoldDB" id="A0A4U0SK75"/>
<protein>
    <submittedName>
        <fullName evidence="2">Uncharacterized protein</fullName>
    </submittedName>
</protein>
<organism evidence="2 3">
    <name type="scientific">Actinacidiphila oryziradicis</name>
    <dbReference type="NCBI Taxonomy" id="2571141"/>
    <lineage>
        <taxon>Bacteria</taxon>
        <taxon>Bacillati</taxon>
        <taxon>Actinomycetota</taxon>
        <taxon>Actinomycetes</taxon>
        <taxon>Kitasatosporales</taxon>
        <taxon>Streptomycetaceae</taxon>
        <taxon>Actinacidiphila</taxon>
    </lineage>
</organism>
<feature type="region of interest" description="Disordered" evidence="1">
    <location>
        <begin position="60"/>
        <end position="96"/>
    </location>
</feature>
<gene>
    <name evidence="2" type="ORF">FCI23_22215</name>
</gene>